<keyword evidence="2 5" id="KW-0731">Sigma factor</keyword>
<dbReference type="InterPro" id="IPR012845">
    <property type="entry name" value="RNA_pol_sigma_FliA_WhiG"/>
</dbReference>
<dbReference type="RefSeq" id="WP_169323959.1">
    <property type="nucleotide sequence ID" value="NZ_JABCJJ010000005.1"/>
</dbReference>
<sequence length="353" mass="38753">MTAQTQERAAASDRTAPAVLLPHQRGAQSLLVHEVDPRDAVLAGDAVLPGDVARAAGSVLVDNHVPVDNHVLVEDAVRTEDTVPADDLDLVLDLTDETVADLIERAWAEFKATGDRMPRERLILHYAPLVTAVAGRVGMRLPSSVEQADLVSYGMFGLIDAIEKYELGRAVKFETYASARIRGAIIDELRAIDWIPRSVRTKARAVDRAYADLEGELRRTPTESEVAERLEVGVGELRTVFAQLSTVNVAALDDLLGGGSERTDSFSLIDTLEDHRTPDPAGSFEAQETKYLLARAIEQLGEREKIVLVLYYYEGMTLAEIGRVLGVTESRISQMHTAAMLRLRAKLMDAERD</sequence>
<dbReference type="InterPro" id="IPR000943">
    <property type="entry name" value="RNA_pol_sigma70"/>
</dbReference>
<dbReference type="InterPro" id="IPR013324">
    <property type="entry name" value="RNA_pol_sigma_r3/r4-like"/>
</dbReference>
<dbReference type="GO" id="GO:0016987">
    <property type="term" value="F:sigma factor activity"/>
    <property type="evidence" value="ECO:0007669"/>
    <property type="project" value="UniProtKB-KW"/>
</dbReference>
<dbReference type="PANTHER" id="PTHR30385">
    <property type="entry name" value="SIGMA FACTOR F FLAGELLAR"/>
    <property type="match status" value="1"/>
</dbReference>
<dbReference type="Gene3D" id="1.20.140.160">
    <property type="match status" value="1"/>
</dbReference>
<keyword evidence="4 5" id="KW-0804">Transcription</keyword>
<comment type="function">
    <text evidence="5">Sigma factors are initiation factors that promote the attachment of RNA polymerase to specific initiation sites and are then released.</text>
</comment>
<dbReference type="SUPFAM" id="SSF88659">
    <property type="entry name" value="Sigma3 and sigma4 domains of RNA polymerase sigma factors"/>
    <property type="match status" value="2"/>
</dbReference>
<evidence type="ECO:0000259" key="6">
    <source>
        <dbReference type="PROSITE" id="PS00715"/>
    </source>
</evidence>
<dbReference type="GO" id="GO:0003677">
    <property type="term" value="F:DNA binding"/>
    <property type="evidence" value="ECO:0007669"/>
    <property type="project" value="UniProtKB-KW"/>
</dbReference>
<evidence type="ECO:0000256" key="3">
    <source>
        <dbReference type="ARBA" id="ARBA00023125"/>
    </source>
</evidence>
<evidence type="ECO:0000256" key="4">
    <source>
        <dbReference type="ARBA" id="ARBA00023163"/>
    </source>
</evidence>
<dbReference type="PANTHER" id="PTHR30385:SF7">
    <property type="entry name" value="RNA POLYMERASE SIGMA FACTOR FLIA"/>
    <property type="match status" value="1"/>
</dbReference>
<feature type="domain" description="RNA polymerase sigma-70" evidence="7">
    <location>
        <begin position="317"/>
        <end position="343"/>
    </location>
</feature>
<dbReference type="CDD" id="cd06171">
    <property type="entry name" value="Sigma70_r4"/>
    <property type="match status" value="1"/>
</dbReference>
<dbReference type="Pfam" id="PF04545">
    <property type="entry name" value="Sigma70_r4"/>
    <property type="match status" value="1"/>
</dbReference>
<reference evidence="8 9" key="1">
    <citation type="submission" date="2020-04" db="EMBL/GenBank/DDBJ databases">
        <title>Sequencing and Assembly of C. fimi.</title>
        <authorList>
            <person name="Ramsey A.R."/>
        </authorList>
    </citation>
    <scope>NUCLEOTIDE SEQUENCE [LARGE SCALE GENOMIC DNA]</scope>
    <source>
        <strain evidence="8 9">SB</strain>
    </source>
</reference>
<comment type="similarity">
    <text evidence="5">Belongs to the sigma-70 factor family.</text>
</comment>
<dbReference type="PRINTS" id="PR00046">
    <property type="entry name" value="SIGMA70FCT"/>
</dbReference>
<gene>
    <name evidence="8" type="primary">whiG</name>
    <name evidence="8" type="ORF">HIR71_04990</name>
</gene>
<dbReference type="Pfam" id="PF04542">
    <property type="entry name" value="Sigma70_r2"/>
    <property type="match status" value="1"/>
</dbReference>
<dbReference type="Proteomes" id="UP000562124">
    <property type="component" value="Unassembled WGS sequence"/>
</dbReference>
<evidence type="ECO:0000259" key="7">
    <source>
        <dbReference type="PROSITE" id="PS00716"/>
    </source>
</evidence>
<dbReference type="SUPFAM" id="SSF88946">
    <property type="entry name" value="Sigma2 domain of RNA polymerase sigma factors"/>
    <property type="match status" value="1"/>
</dbReference>
<evidence type="ECO:0000313" key="9">
    <source>
        <dbReference type="Proteomes" id="UP000562124"/>
    </source>
</evidence>
<evidence type="ECO:0000256" key="2">
    <source>
        <dbReference type="ARBA" id="ARBA00023082"/>
    </source>
</evidence>
<dbReference type="Gene3D" id="1.10.1740.10">
    <property type="match status" value="1"/>
</dbReference>
<keyword evidence="1 5" id="KW-0805">Transcription regulation</keyword>
<proteinExistence type="inferred from homology"/>
<evidence type="ECO:0000256" key="1">
    <source>
        <dbReference type="ARBA" id="ARBA00023015"/>
    </source>
</evidence>
<dbReference type="AlphaFoldDB" id="A0A7Y0LWY7"/>
<dbReference type="GO" id="GO:0006352">
    <property type="term" value="P:DNA-templated transcription initiation"/>
    <property type="evidence" value="ECO:0007669"/>
    <property type="project" value="InterPro"/>
</dbReference>
<dbReference type="InterPro" id="IPR014284">
    <property type="entry name" value="RNA_pol_sigma-70_dom"/>
</dbReference>
<dbReference type="NCBIfam" id="TIGR02937">
    <property type="entry name" value="sigma70-ECF"/>
    <property type="match status" value="1"/>
</dbReference>
<accession>A0A7Y0LWY7</accession>
<protein>
    <recommendedName>
        <fullName evidence="5">RNA polymerase sigma factor</fullName>
    </recommendedName>
</protein>
<dbReference type="InterPro" id="IPR007627">
    <property type="entry name" value="RNA_pol_sigma70_r2"/>
</dbReference>
<dbReference type="GO" id="GO:0003899">
    <property type="term" value="F:DNA-directed RNA polymerase activity"/>
    <property type="evidence" value="ECO:0007669"/>
    <property type="project" value="InterPro"/>
</dbReference>
<dbReference type="NCBIfam" id="TIGR02479">
    <property type="entry name" value="FliA_WhiG"/>
    <property type="match status" value="1"/>
</dbReference>
<dbReference type="PROSITE" id="PS00716">
    <property type="entry name" value="SIGMA70_2"/>
    <property type="match status" value="1"/>
</dbReference>
<name>A0A7Y0LWY7_CELFI</name>
<keyword evidence="3 5" id="KW-0238">DNA-binding</keyword>
<keyword evidence="9" id="KW-1185">Reference proteome</keyword>
<feature type="domain" description="RNA polymerase sigma-70" evidence="6">
    <location>
        <begin position="149"/>
        <end position="162"/>
    </location>
</feature>
<evidence type="ECO:0000256" key="5">
    <source>
        <dbReference type="RuleBase" id="RU362124"/>
    </source>
</evidence>
<dbReference type="EMBL" id="JABCJJ010000005">
    <property type="protein sequence ID" value="NMR19585.1"/>
    <property type="molecule type" value="Genomic_DNA"/>
</dbReference>
<dbReference type="NCBIfam" id="NF005413">
    <property type="entry name" value="PRK06986.1"/>
    <property type="match status" value="1"/>
</dbReference>
<organism evidence="8 9">
    <name type="scientific">Cellulomonas fimi</name>
    <dbReference type="NCBI Taxonomy" id="1708"/>
    <lineage>
        <taxon>Bacteria</taxon>
        <taxon>Bacillati</taxon>
        <taxon>Actinomycetota</taxon>
        <taxon>Actinomycetes</taxon>
        <taxon>Micrococcales</taxon>
        <taxon>Cellulomonadaceae</taxon>
        <taxon>Cellulomonas</taxon>
    </lineage>
</organism>
<dbReference type="PROSITE" id="PS00715">
    <property type="entry name" value="SIGMA70_1"/>
    <property type="match status" value="1"/>
</dbReference>
<dbReference type="InterPro" id="IPR007630">
    <property type="entry name" value="RNA_pol_sigma70_r4"/>
</dbReference>
<dbReference type="NCBIfam" id="NF004935">
    <property type="entry name" value="PRK06288.1"/>
    <property type="match status" value="1"/>
</dbReference>
<dbReference type="InterPro" id="IPR013325">
    <property type="entry name" value="RNA_pol_sigma_r2"/>
</dbReference>
<evidence type="ECO:0000313" key="8">
    <source>
        <dbReference type="EMBL" id="NMR19585.1"/>
    </source>
</evidence>
<comment type="caution">
    <text evidence="8">The sequence shown here is derived from an EMBL/GenBank/DDBJ whole genome shotgun (WGS) entry which is preliminary data.</text>
</comment>